<comment type="caution">
    <text evidence="2">The sequence shown here is derived from an EMBL/GenBank/DDBJ whole genome shotgun (WGS) entry which is preliminary data.</text>
</comment>
<reference evidence="2 3" key="1">
    <citation type="submission" date="2019-05" db="EMBL/GenBank/DDBJ databases">
        <authorList>
            <person name="Pankratov T."/>
            <person name="Grouzdev D."/>
        </authorList>
    </citation>
    <scope>NUCLEOTIDE SEQUENCE [LARGE SCALE GENOMIC DNA]</scope>
    <source>
        <strain evidence="2 3">KEBCLARHB70R</strain>
    </source>
</reference>
<keyword evidence="1" id="KW-0812">Transmembrane</keyword>
<gene>
    <name evidence="2" type="ORF">FE263_13750</name>
</gene>
<organism evidence="2 3">
    <name type="scientific">Lichenicoccus roseus</name>
    <dbReference type="NCBI Taxonomy" id="2683649"/>
    <lineage>
        <taxon>Bacteria</taxon>
        <taxon>Pseudomonadati</taxon>
        <taxon>Pseudomonadota</taxon>
        <taxon>Alphaproteobacteria</taxon>
        <taxon>Acetobacterales</taxon>
        <taxon>Acetobacteraceae</taxon>
        <taxon>Lichenicoccus</taxon>
    </lineage>
</organism>
<keyword evidence="1" id="KW-0472">Membrane</keyword>
<dbReference type="Proteomes" id="UP000305654">
    <property type="component" value="Unassembled WGS sequence"/>
</dbReference>
<evidence type="ECO:0000313" key="2">
    <source>
        <dbReference type="EMBL" id="TLU72175.1"/>
    </source>
</evidence>
<keyword evidence="3" id="KW-1185">Reference proteome</keyword>
<dbReference type="AlphaFoldDB" id="A0A5R9J3H8"/>
<sequence length="104" mass="11324">MGADAIGAAGWMLCSLAAVLATIAARHWRRTQRRARLQGARRSYAEGLGAGHLDLGRDWLPGQPLCAECPYPPGTDDHFLWLQGYLDASHPVMPTQPATGYLPR</sequence>
<name>A0A5R9J3H8_9PROT</name>
<dbReference type="RefSeq" id="WP_138326581.1">
    <property type="nucleotide sequence ID" value="NZ_VCDI01000004.1"/>
</dbReference>
<proteinExistence type="predicted"/>
<keyword evidence="1" id="KW-1133">Transmembrane helix</keyword>
<evidence type="ECO:0000313" key="3">
    <source>
        <dbReference type="Proteomes" id="UP000305654"/>
    </source>
</evidence>
<feature type="transmembrane region" description="Helical" evidence="1">
    <location>
        <begin position="6"/>
        <end position="25"/>
    </location>
</feature>
<evidence type="ECO:0000256" key="1">
    <source>
        <dbReference type="SAM" id="Phobius"/>
    </source>
</evidence>
<accession>A0A5R9J3H8</accession>
<protein>
    <submittedName>
        <fullName evidence="2">Uncharacterized protein</fullName>
    </submittedName>
</protein>
<dbReference type="EMBL" id="VCDI01000004">
    <property type="protein sequence ID" value="TLU72175.1"/>
    <property type="molecule type" value="Genomic_DNA"/>
</dbReference>